<sequence>MSLIPGRPRGVVPFSAQPESPPILGRPKGNSDARQRLITAALSLFSHRSYPTVSTREIAREAEVDAALIRYYFGSKAGLFEQMVRETLEPVLTRLREISAAEAPNNVGEIMQTYYRVMAPNPGLPRLIIRVLQEGDGSEPYRIILSVFEQVLTLSRQWLESTLVNSGLLKEDVDPDLARLSFVSLMVFPLIAPPVLMRQFGFFDADAALLQRLALHNMQVFTQGLLCEPRSQS</sequence>
<dbReference type="GO" id="GO:0000976">
    <property type="term" value="F:transcription cis-regulatory region binding"/>
    <property type="evidence" value="ECO:0007669"/>
    <property type="project" value="TreeGrafter"/>
</dbReference>
<dbReference type="InterPro" id="IPR050109">
    <property type="entry name" value="HTH-type_TetR-like_transc_reg"/>
</dbReference>
<name>A0A9X3AVV2_9GAMM</name>
<evidence type="ECO:0000256" key="1">
    <source>
        <dbReference type="ARBA" id="ARBA00023125"/>
    </source>
</evidence>
<organism evidence="5 6">
    <name type="scientific">Shewanella septentrionalis</name>
    <dbReference type="NCBI Taxonomy" id="2952223"/>
    <lineage>
        <taxon>Bacteria</taxon>
        <taxon>Pseudomonadati</taxon>
        <taxon>Pseudomonadota</taxon>
        <taxon>Gammaproteobacteria</taxon>
        <taxon>Alteromonadales</taxon>
        <taxon>Shewanellaceae</taxon>
        <taxon>Shewanella</taxon>
    </lineage>
</organism>
<feature type="region of interest" description="Disordered" evidence="3">
    <location>
        <begin position="1"/>
        <end position="31"/>
    </location>
</feature>
<evidence type="ECO:0000256" key="2">
    <source>
        <dbReference type="PROSITE-ProRule" id="PRU00335"/>
    </source>
</evidence>
<dbReference type="InterPro" id="IPR009057">
    <property type="entry name" value="Homeodomain-like_sf"/>
</dbReference>
<dbReference type="AlphaFoldDB" id="A0A9X3AVV2"/>
<reference evidence="5" key="1">
    <citation type="journal article" date="2023" name="Int. J. Syst. Evol. Microbiol.">
        <title>&lt;i&gt;Shewanella septentrionalis&lt;/i&gt; sp. nov. and &lt;i&gt;Shewanella holmiensis&lt;/i&gt; sp. nov., isolated from Baltic Sea water and sediments.</title>
        <authorList>
            <person name="Martin-Rodriguez A.J."/>
            <person name="Thorell K."/>
            <person name="Joffre E."/>
            <person name="Jensie-Markopoulos S."/>
            <person name="Moore E.R.B."/>
            <person name="Sjoling A."/>
        </authorList>
    </citation>
    <scope>NUCLEOTIDE SEQUENCE</scope>
    <source>
        <strain evidence="5">SP1W3</strain>
    </source>
</reference>
<dbReference type="RefSeq" id="WP_261273794.1">
    <property type="nucleotide sequence ID" value="NZ_JAMTCC010000048.1"/>
</dbReference>
<dbReference type="PANTHER" id="PTHR30055">
    <property type="entry name" value="HTH-TYPE TRANSCRIPTIONAL REGULATOR RUTR"/>
    <property type="match status" value="1"/>
</dbReference>
<dbReference type="Pfam" id="PF00440">
    <property type="entry name" value="TetR_N"/>
    <property type="match status" value="1"/>
</dbReference>
<protein>
    <submittedName>
        <fullName evidence="5">TetR/AcrR family transcriptional regulator</fullName>
    </submittedName>
</protein>
<dbReference type="Gene3D" id="1.10.357.10">
    <property type="entry name" value="Tetracycline Repressor, domain 2"/>
    <property type="match status" value="1"/>
</dbReference>
<evidence type="ECO:0000256" key="3">
    <source>
        <dbReference type="SAM" id="MobiDB-lite"/>
    </source>
</evidence>
<dbReference type="PRINTS" id="PR00455">
    <property type="entry name" value="HTHTETR"/>
</dbReference>
<dbReference type="SUPFAM" id="SSF46689">
    <property type="entry name" value="Homeodomain-like"/>
    <property type="match status" value="1"/>
</dbReference>
<dbReference type="PANTHER" id="PTHR30055:SF233">
    <property type="entry name" value="REGULATORY PROTEIN TETR"/>
    <property type="match status" value="1"/>
</dbReference>
<comment type="caution">
    <text evidence="5">The sequence shown here is derived from an EMBL/GenBank/DDBJ whole genome shotgun (WGS) entry which is preliminary data.</text>
</comment>
<dbReference type="Proteomes" id="UP001155604">
    <property type="component" value="Unassembled WGS sequence"/>
</dbReference>
<proteinExistence type="predicted"/>
<evidence type="ECO:0000259" key="4">
    <source>
        <dbReference type="PROSITE" id="PS50977"/>
    </source>
</evidence>
<gene>
    <name evidence="5" type="ORF">NE536_19940</name>
</gene>
<dbReference type="EMBL" id="JAMTCC010000048">
    <property type="protein sequence ID" value="MCT7947626.1"/>
    <property type="molecule type" value="Genomic_DNA"/>
</dbReference>
<evidence type="ECO:0000313" key="6">
    <source>
        <dbReference type="Proteomes" id="UP001155604"/>
    </source>
</evidence>
<dbReference type="GO" id="GO:0003700">
    <property type="term" value="F:DNA-binding transcription factor activity"/>
    <property type="evidence" value="ECO:0007669"/>
    <property type="project" value="TreeGrafter"/>
</dbReference>
<keyword evidence="1 2" id="KW-0238">DNA-binding</keyword>
<feature type="DNA-binding region" description="H-T-H motif" evidence="2">
    <location>
        <begin position="54"/>
        <end position="73"/>
    </location>
</feature>
<evidence type="ECO:0000313" key="5">
    <source>
        <dbReference type="EMBL" id="MCT7947626.1"/>
    </source>
</evidence>
<dbReference type="PROSITE" id="PS50977">
    <property type="entry name" value="HTH_TETR_2"/>
    <property type="match status" value="1"/>
</dbReference>
<feature type="domain" description="HTH tetR-type" evidence="4">
    <location>
        <begin position="31"/>
        <end position="91"/>
    </location>
</feature>
<accession>A0A9X3AVV2</accession>
<keyword evidence="6" id="KW-1185">Reference proteome</keyword>
<dbReference type="InterPro" id="IPR001647">
    <property type="entry name" value="HTH_TetR"/>
</dbReference>